<gene>
    <name evidence="1" type="ORF">VB776_05725</name>
</gene>
<organism evidence="1 2">
    <name type="scientific">Arcicella gelida</name>
    <dbReference type="NCBI Taxonomy" id="2984195"/>
    <lineage>
        <taxon>Bacteria</taxon>
        <taxon>Pseudomonadati</taxon>
        <taxon>Bacteroidota</taxon>
        <taxon>Cytophagia</taxon>
        <taxon>Cytophagales</taxon>
        <taxon>Flectobacillaceae</taxon>
        <taxon>Arcicella</taxon>
    </lineage>
</organism>
<sequence>MENRISFSLTEAEQTQLNQHLNSIIAILQPKAIVLDAEDRLELIKMADGNLPFTEKAIGYMESNPNFKPDFVSKEEAEVDLDAFKLGKQFLTVAQQVESILENICVLSGSEAYTAALIYYKNVKMQAQLKQPGAQEIYEELAKRFIKKSGKKKE</sequence>
<dbReference type="Proteomes" id="UP001303899">
    <property type="component" value="Unassembled WGS sequence"/>
</dbReference>
<dbReference type="EMBL" id="JAYGIL010000005">
    <property type="protein sequence ID" value="MEA5402402.1"/>
    <property type="molecule type" value="Genomic_DNA"/>
</dbReference>
<keyword evidence="2" id="KW-1185">Reference proteome</keyword>
<proteinExistence type="predicted"/>
<evidence type="ECO:0000313" key="2">
    <source>
        <dbReference type="Proteomes" id="UP001303899"/>
    </source>
</evidence>
<dbReference type="RefSeq" id="WP_323326894.1">
    <property type="nucleotide sequence ID" value="NZ_JAYGIL010000005.1"/>
</dbReference>
<name>A0ABU5S1P7_9BACT</name>
<protein>
    <submittedName>
        <fullName evidence="1">Uncharacterized protein</fullName>
    </submittedName>
</protein>
<accession>A0ABU5S1P7</accession>
<evidence type="ECO:0000313" key="1">
    <source>
        <dbReference type="EMBL" id="MEA5402402.1"/>
    </source>
</evidence>
<reference evidence="1 2" key="1">
    <citation type="submission" date="2023-12" db="EMBL/GenBank/DDBJ databases">
        <title>Novel species of the genus Arcicella isolated from rivers.</title>
        <authorList>
            <person name="Lu H."/>
        </authorList>
    </citation>
    <scope>NUCLEOTIDE SEQUENCE [LARGE SCALE GENOMIC DNA]</scope>
    <source>
        <strain evidence="1 2">DC2W</strain>
    </source>
</reference>
<comment type="caution">
    <text evidence="1">The sequence shown here is derived from an EMBL/GenBank/DDBJ whole genome shotgun (WGS) entry which is preliminary data.</text>
</comment>